<dbReference type="Proteomes" id="UP000324222">
    <property type="component" value="Unassembled WGS sequence"/>
</dbReference>
<evidence type="ECO:0000313" key="3">
    <source>
        <dbReference type="Proteomes" id="UP000324222"/>
    </source>
</evidence>
<organism evidence="2 3">
    <name type="scientific">Portunus trituberculatus</name>
    <name type="common">Swimming crab</name>
    <name type="synonym">Neptunus trituberculatus</name>
    <dbReference type="NCBI Taxonomy" id="210409"/>
    <lineage>
        <taxon>Eukaryota</taxon>
        <taxon>Metazoa</taxon>
        <taxon>Ecdysozoa</taxon>
        <taxon>Arthropoda</taxon>
        <taxon>Crustacea</taxon>
        <taxon>Multicrustacea</taxon>
        <taxon>Malacostraca</taxon>
        <taxon>Eumalacostraca</taxon>
        <taxon>Eucarida</taxon>
        <taxon>Decapoda</taxon>
        <taxon>Pleocyemata</taxon>
        <taxon>Brachyura</taxon>
        <taxon>Eubrachyura</taxon>
        <taxon>Portunoidea</taxon>
        <taxon>Portunidae</taxon>
        <taxon>Portuninae</taxon>
        <taxon>Portunus</taxon>
    </lineage>
</organism>
<reference evidence="2 3" key="1">
    <citation type="submission" date="2019-05" db="EMBL/GenBank/DDBJ databases">
        <title>Another draft genome of Portunus trituberculatus and its Hox gene families provides insights of decapod evolution.</title>
        <authorList>
            <person name="Jeong J.-H."/>
            <person name="Song I."/>
            <person name="Kim S."/>
            <person name="Choi T."/>
            <person name="Kim D."/>
            <person name="Ryu S."/>
            <person name="Kim W."/>
        </authorList>
    </citation>
    <scope>NUCLEOTIDE SEQUENCE [LARGE SCALE GENOMIC DNA]</scope>
    <source>
        <tissue evidence="2">Muscle</tissue>
    </source>
</reference>
<feature type="region of interest" description="Disordered" evidence="1">
    <location>
        <begin position="1"/>
        <end position="77"/>
    </location>
</feature>
<evidence type="ECO:0000256" key="1">
    <source>
        <dbReference type="SAM" id="MobiDB-lite"/>
    </source>
</evidence>
<proteinExistence type="predicted"/>
<evidence type="ECO:0000313" key="2">
    <source>
        <dbReference type="EMBL" id="MPC16313.1"/>
    </source>
</evidence>
<feature type="compositionally biased region" description="Basic and acidic residues" evidence="1">
    <location>
        <begin position="25"/>
        <end position="34"/>
    </location>
</feature>
<dbReference type="AlphaFoldDB" id="A0A5B7D5P8"/>
<protein>
    <submittedName>
        <fullName evidence="2">Uncharacterized protein</fullName>
    </submittedName>
</protein>
<feature type="region of interest" description="Disordered" evidence="1">
    <location>
        <begin position="166"/>
        <end position="195"/>
    </location>
</feature>
<keyword evidence="3" id="KW-1185">Reference proteome</keyword>
<accession>A0A5B7D5P8</accession>
<gene>
    <name evidence="2" type="ORF">E2C01_009135</name>
</gene>
<feature type="compositionally biased region" description="Basic and acidic residues" evidence="1">
    <location>
        <begin position="186"/>
        <end position="195"/>
    </location>
</feature>
<name>A0A5B7D5P8_PORTR</name>
<sequence length="195" mass="20593">MAAPSFLPQRSWDNKVPRPRHSHGQTRETTDLPRSETSATLSLCTPEGGCSPAKTGPDSRWREQGGTRGEGGVNVGSAVTMGSGTRVSYYTVQGEIVAETQRVLTGVTVESGEGCDSARPQGVTGCHWPHSCQGGAGSVSRVQGGGEAMRHGGTRQVRHTQVKQHHLGGGKGCSLTKEVWSGDGQDDARRTREEG</sequence>
<dbReference type="EMBL" id="VSRR010000496">
    <property type="protein sequence ID" value="MPC16313.1"/>
    <property type="molecule type" value="Genomic_DNA"/>
</dbReference>
<comment type="caution">
    <text evidence="2">The sequence shown here is derived from an EMBL/GenBank/DDBJ whole genome shotgun (WGS) entry which is preliminary data.</text>
</comment>